<comment type="caution">
    <text evidence="1">The sequence shown here is derived from an EMBL/GenBank/DDBJ whole genome shotgun (WGS) entry which is preliminary data.</text>
</comment>
<dbReference type="Proteomes" id="UP000004834">
    <property type="component" value="Unassembled WGS sequence"/>
</dbReference>
<accession>A0AAV3F5D1</accession>
<gene>
    <name evidence="1" type="ORF">HMPREF9715_00927</name>
</gene>
<sequence>MSDVVFPISIIDKVNSPEREKLLSFLDPSKKLEADEVNLLRDAINELYLMVEKAGLYRQKAEPTTRPTPTGFWIYSVSTPGKYIYFIDKEGNAIDVYANDLSKGIVEIWVNNGVAEKVIQHINIEEQIEDIIGQDDLQIFIESSKGYLLLADNLNTTLTPTVQRMFKDLSDKVTSWQWFRESGYTQEDKDSDELWALGKNQRILSLATEDFTLNVYDHSITFICQAIVDNKKIKQSLTFN</sequence>
<name>A0AAV3F5D1_9FLAO</name>
<dbReference type="AlphaFoldDB" id="A0AAV3F5D1"/>
<protein>
    <submittedName>
        <fullName evidence="1">Uncharacterized protein</fullName>
    </submittedName>
</protein>
<organism evidence="1 2">
    <name type="scientific">Myroides odoratimimus CIP 101113</name>
    <dbReference type="NCBI Taxonomy" id="883154"/>
    <lineage>
        <taxon>Bacteria</taxon>
        <taxon>Pseudomonadati</taxon>
        <taxon>Bacteroidota</taxon>
        <taxon>Flavobacteriia</taxon>
        <taxon>Flavobacteriales</taxon>
        <taxon>Flavobacteriaceae</taxon>
        <taxon>Myroides</taxon>
    </lineage>
</organism>
<evidence type="ECO:0000313" key="2">
    <source>
        <dbReference type="Proteomes" id="UP000004834"/>
    </source>
</evidence>
<evidence type="ECO:0000313" key="1">
    <source>
        <dbReference type="EMBL" id="EHO13853.1"/>
    </source>
</evidence>
<proteinExistence type="predicted"/>
<dbReference type="EMBL" id="AGEE01000008">
    <property type="protein sequence ID" value="EHO13853.1"/>
    <property type="molecule type" value="Genomic_DNA"/>
</dbReference>
<dbReference type="RefSeq" id="WP_006262981.1">
    <property type="nucleotide sequence ID" value="NZ_JH590837.1"/>
</dbReference>
<reference evidence="1 2" key="1">
    <citation type="submission" date="2011-11" db="EMBL/GenBank/DDBJ databases">
        <title>The Genome Sequence of Myroides odoratimimus CIP 101113.</title>
        <authorList>
            <person name="Earl A."/>
            <person name="Ward D."/>
            <person name="Feldgarden M."/>
            <person name="Gevers D."/>
            <person name="Huys G."/>
            <person name="Young S.K."/>
            <person name="Zeng Q."/>
            <person name="Gargeya S."/>
            <person name="Fitzgerald M."/>
            <person name="Haas B."/>
            <person name="Abouelleil A."/>
            <person name="Alvarado L."/>
            <person name="Arachchi H.M."/>
            <person name="Berlin A."/>
            <person name="Brown A."/>
            <person name="Chapman S.B."/>
            <person name="Chen Z."/>
            <person name="Dunbar C."/>
            <person name="Freedman E."/>
            <person name="Gearin G."/>
            <person name="Goldberg J."/>
            <person name="Griggs A."/>
            <person name="Gujja S."/>
            <person name="Heiman D."/>
            <person name="Howarth C."/>
            <person name="Larson L."/>
            <person name="Lui A."/>
            <person name="MacDonald P.J.P."/>
            <person name="Montmayeur A."/>
            <person name="Murphy C."/>
            <person name="Neiman D."/>
            <person name="Pearson M."/>
            <person name="Priest M."/>
            <person name="Roberts A."/>
            <person name="Saif S."/>
            <person name="Shea T."/>
            <person name="Shenoy N."/>
            <person name="Sisk P."/>
            <person name="Stolte C."/>
            <person name="Sykes S."/>
            <person name="Wortman J."/>
            <person name="Nusbaum C."/>
            <person name="Birren B."/>
        </authorList>
    </citation>
    <scope>NUCLEOTIDE SEQUENCE [LARGE SCALE GENOMIC DNA]</scope>
    <source>
        <strain evidence="1 2">CIP 101113</strain>
    </source>
</reference>